<evidence type="ECO:0000313" key="1">
    <source>
        <dbReference type="EMBL" id="KAH0549832.1"/>
    </source>
</evidence>
<sequence>MSGFFNSLKNLASGTANVKTSIKYEAKDDEEDKQIKMPINISPLPIENSFTQWLDAMKMVARLSEGVPDEFRKKLWLMLADRHLEQRGIDWEQAEKICLNEWISADDEEFNAQIVKVRSAFQLFIYACRKKKTHTITYIETNITMRLPDLNIGKINSSM</sequence>
<dbReference type="GO" id="GO:0005783">
    <property type="term" value="C:endoplasmic reticulum"/>
    <property type="evidence" value="ECO:0007669"/>
    <property type="project" value="TreeGrafter"/>
</dbReference>
<dbReference type="Proteomes" id="UP000826195">
    <property type="component" value="Unassembled WGS sequence"/>
</dbReference>
<dbReference type="AlphaFoldDB" id="A0AAV7IFE6"/>
<dbReference type="PANTHER" id="PTHR13399:SF2">
    <property type="entry name" value="TRANSLOCON-ASSOCIATED PROTEIN SUBUNIT GAMMA"/>
    <property type="match status" value="1"/>
</dbReference>
<comment type="caution">
    <text evidence="1">The sequence shown here is derived from an EMBL/GenBank/DDBJ whole genome shotgun (WGS) entry which is preliminary data.</text>
</comment>
<name>A0AAV7IFE6_COTGL</name>
<evidence type="ECO:0000313" key="2">
    <source>
        <dbReference type="Proteomes" id="UP000826195"/>
    </source>
</evidence>
<dbReference type="PANTHER" id="PTHR13399">
    <property type="entry name" value="TRANSLOCON-ASSOCIATED PROTEIN TRAP , GAMMA SUBUNIT"/>
    <property type="match status" value="1"/>
</dbReference>
<keyword evidence="2" id="KW-1185">Reference proteome</keyword>
<protein>
    <submittedName>
        <fullName evidence="1">Uncharacterized protein</fullName>
    </submittedName>
</protein>
<reference evidence="1 2" key="1">
    <citation type="journal article" date="2021" name="J. Hered.">
        <title>A chromosome-level genome assembly of the parasitoid wasp, Cotesia glomerata (Hymenoptera: Braconidae).</title>
        <authorList>
            <person name="Pinto B.J."/>
            <person name="Weis J.J."/>
            <person name="Gamble T."/>
            <person name="Ode P.J."/>
            <person name="Paul R."/>
            <person name="Zaspel J.M."/>
        </authorList>
    </citation>
    <scope>NUCLEOTIDE SEQUENCE [LARGE SCALE GENOMIC DNA]</scope>
    <source>
        <strain evidence="1">CgM1</strain>
    </source>
</reference>
<accession>A0AAV7IFE6</accession>
<organism evidence="1 2">
    <name type="scientific">Cotesia glomerata</name>
    <name type="common">Lepidopteran parasitic wasp</name>
    <name type="synonym">Apanteles glomeratus</name>
    <dbReference type="NCBI Taxonomy" id="32391"/>
    <lineage>
        <taxon>Eukaryota</taxon>
        <taxon>Metazoa</taxon>
        <taxon>Ecdysozoa</taxon>
        <taxon>Arthropoda</taxon>
        <taxon>Hexapoda</taxon>
        <taxon>Insecta</taxon>
        <taxon>Pterygota</taxon>
        <taxon>Neoptera</taxon>
        <taxon>Endopterygota</taxon>
        <taxon>Hymenoptera</taxon>
        <taxon>Apocrita</taxon>
        <taxon>Ichneumonoidea</taxon>
        <taxon>Braconidae</taxon>
        <taxon>Microgastrinae</taxon>
        <taxon>Cotesia</taxon>
    </lineage>
</organism>
<proteinExistence type="predicted"/>
<gene>
    <name evidence="1" type="ORF">KQX54_014859</name>
</gene>
<dbReference type="EMBL" id="JAHXZJ010001864">
    <property type="protein sequence ID" value="KAH0549832.1"/>
    <property type="molecule type" value="Genomic_DNA"/>
</dbReference>